<protein>
    <submittedName>
        <fullName evidence="3">Tat pathway signal protein</fullName>
    </submittedName>
</protein>
<feature type="chain" id="PRO_5039562040" evidence="2">
    <location>
        <begin position="22"/>
        <end position="169"/>
    </location>
</feature>
<dbReference type="PROSITE" id="PS51318">
    <property type="entry name" value="TAT"/>
    <property type="match status" value="1"/>
</dbReference>
<proteinExistence type="predicted"/>
<dbReference type="Proteomes" id="UP000467428">
    <property type="component" value="Chromosome"/>
</dbReference>
<reference evidence="3 4" key="1">
    <citation type="journal article" date="2019" name="Emerg. Microbes Infect.">
        <title>Comprehensive subspecies identification of 175 nontuberculous mycobacteria species based on 7547 genomic profiles.</title>
        <authorList>
            <person name="Matsumoto Y."/>
            <person name="Kinjo T."/>
            <person name="Motooka D."/>
            <person name="Nabeya D."/>
            <person name="Jung N."/>
            <person name="Uechi K."/>
            <person name="Horii T."/>
            <person name="Iida T."/>
            <person name="Fujita J."/>
            <person name="Nakamura S."/>
        </authorList>
    </citation>
    <scope>NUCLEOTIDE SEQUENCE [LARGE SCALE GENOMIC DNA]</scope>
    <source>
        <strain evidence="3 4">JCM 18538</strain>
    </source>
</reference>
<dbReference type="InterPro" id="IPR006311">
    <property type="entry name" value="TAT_signal"/>
</dbReference>
<name>A0A7I7RX32_9MYCO</name>
<keyword evidence="4" id="KW-1185">Reference proteome</keyword>
<feature type="region of interest" description="Disordered" evidence="1">
    <location>
        <begin position="90"/>
        <end position="123"/>
    </location>
</feature>
<dbReference type="KEGG" id="marz:MARA_17530"/>
<evidence type="ECO:0000313" key="3">
    <source>
        <dbReference type="EMBL" id="BBY48285.1"/>
    </source>
</evidence>
<organism evidence="3 4">
    <name type="scientific">Mycolicibacterium arabiense</name>
    <dbReference type="NCBI Taxonomy" id="1286181"/>
    <lineage>
        <taxon>Bacteria</taxon>
        <taxon>Bacillati</taxon>
        <taxon>Actinomycetota</taxon>
        <taxon>Actinomycetes</taxon>
        <taxon>Mycobacteriales</taxon>
        <taxon>Mycobacteriaceae</taxon>
        <taxon>Mycolicibacterium</taxon>
    </lineage>
</organism>
<keyword evidence="2" id="KW-0732">Signal</keyword>
<dbReference type="RefSeq" id="WP_163918094.1">
    <property type="nucleotide sequence ID" value="NZ_AP022593.1"/>
</dbReference>
<dbReference type="AlphaFoldDB" id="A0A7I7RX32"/>
<sequence length="169" mass="16146">MPSALPHLSRRRLLIGSAALAALGATSVACGSKTPPPDVSALTAQLERARSDSQLAAGAASSAPPPVATALNAVAAERSAHAEALAEEITRITGATPTSSTSSTTPSASAPSQPPAPPTPGSVVAALRQSADGAAQAAAEETGYAAGLLGSVAASCTAAFSVALAGVAP</sequence>
<feature type="compositionally biased region" description="Low complexity" evidence="1">
    <location>
        <begin position="93"/>
        <end position="111"/>
    </location>
</feature>
<feature type="signal peptide" evidence="2">
    <location>
        <begin position="1"/>
        <end position="21"/>
    </location>
</feature>
<accession>A0A7I7RX32</accession>
<evidence type="ECO:0000313" key="4">
    <source>
        <dbReference type="Proteomes" id="UP000467428"/>
    </source>
</evidence>
<evidence type="ECO:0000256" key="2">
    <source>
        <dbReference type="SAM" id="SignalP"/>
    </source>
</evidence>
<dbReference type="EMBL" id="AP022593">
    <property type="protein sequence ID" value="BBY48285.1"/>
    <property type="molecule type" value="Genomic_DNA"/>
</dbReference>
<gene>
    <name evidence="3" type="ORF">MARA_17530</name>
</gene>
<geneLocation type="plasmid" evidence="4">
    <name>pjcm18538 dna</name>
</geneLocation>
<evidence type="ECO:0000256" key="1">
    <source>
        <dbReference type="SAM" id="MobiDB-lite"/>
    </source>
</evidence>